<protein>
    <submittedName>
        <fullName evidence="1">Uncharacterized protein</fullName>
    </submittedName>
</protein>
<dbReference type="STRING" id="1237085.Ngar_c29170"/>
<dbReference type="BioCyc" id="CNIT1237085:G1324-2917-MONOMER"/>
<organism evidence="1 2">
    <name type="scientific">Nitrososphaera gargensis (strain Ga9.2)</name>
    <dbReference type="NCBI Taxonomy" id="1237085"/>
    <lineage>
        <taxon>Archaea</taxon>
        <taxon>Nitrososphaerota</taxon>
        <taxon>Nitrososphaeria</taxon>
        <taxon>Nitrososphaerales</taxon>
        <taxon>Nitrososphaeraceae</taxon>
        <taxon>Nitrososphaera</taxon>
    </lineage>
</organism>
<dbReference type="GeneID" id="13794936"/>
<sequence>MESKGTAFDITSDFIEEQRKAADKIQGTNIVKPSKFSPYTRAEREKRRKEVARLHFEKGMPGIRIAEAMKVDKNTIYADLKAIYRELARPGYSTAEAYDRFYVRLEMQRARLEEYLSKESDVQTKLMIERQLTDIESRLLKADERIYDNANKIRNEVAEHINKYCEENKLDYRVLNLQELLKVSSEGWNSFMTVLRKERIIK</sequence>
<name>K0IEQ3_NITGG</name>
<dbReference type="KEGG" id="nga:Ngar_c29170"/>
<reference evidence="1 2" key="1">
    <citation type="journal article" date="2012" name="Environ. Microbiol.">
        <title>The genome of the ammonia-oxidizing Candidatus Nitrososphaera gargensis: insights into metabolic versatility and environmental adaptations.</title>
        <authorList>
            <person name="Spang A."/>
            <person name="Poehlein A."/>
            <person name="Offre P."/>
            <person name="Zumbragel S."/>
            <person name="Haider S."/>
            <person name="Rychlik N."/>
            <person name="Nowka B."/>
            <person name="Schmeisser C."/>
            <person name="Lebedeva E.V."/>
            <person name="Rattei T."/>
            <person name="Bohm C."/>
            <person name="Schmid M."/>
            <person name="Galushko A."/>
            <person name="Hatzenpichler R."/>
            <person name="Weinmaier T."/>
            <person name="Daniel R."/>
            <person name="Schleper C."/>
            <person name="Spieck E."/>
            <person name="Streit W."/>
            <person name="Wagner M."/>
        </authorList>
    </citation>
    <scope>NUCLEOTIDE SEQUENCE [LARGE SCALE GENOMIC DNA]</scope>
    <source>
        <strain evidence="2">Ga9.2</strain>
    </source>
</reference>
<proteinExistence type="predicted"/>
<gene>
    <name evidence="1" type="ordered locus">Ngar_c29170</name>
</gene>
<dbReference type="HOGENOM" id="CLU_1352150_0_0_2"/>
<dbReference type="AlphaFoldDB" id="K0IEQ3"/>
<accession>K0IEQ3</accession>
<keyword evidence="2" id="KW-1185">Reference proteome</keyword>
<dbReference type="InParanoid" id="K0IEQ3"/>
<dbReference type="EMBL" id="CP002408">
    <property type="protein sequence ID" value="AFU59836.1"/>
    <property type="molecule type" value="Genomic_DNA"/>
</dbReference>
<dbReference type="Proteomes" id="UP000008037">
    <property type="component" value="Chromosome"/>
</dbReference>
<evidence type="ECO:0000313" key="2">
    <source>
        <dbReference type="Proteomes" id="UP000008037"/>
    </source>
</evidence>
<dbReference type="RefSeq" id="WP_015020370.1">
    <property type="nucleotide sequence ID" value="NC_018719.1"/>
</dbReference>
<evidence type="ECO:0000313" key="1">
    <source>
        <dbReference type="EMBL" id="AFU59836.1"/>
    </source>
</evidence>